<dbReference type="AlphaFoldDB" id="A0A7S0GLI8"/>
<gene>
    <name evidence="3" type="ORF">PINE0816_LOCUS20893</name>
</gene>
<keyword evidence="2" id="KW-0812">Transmembrane</keyword>
<feature type="transmembrane region" description="Helical" evidence="2">
    <location>
        <begin position="6"/>
        <end position="25"/>
    </location>
</feature>
<keyword evidence="2" id="KW-0472">Membrane</keyword>
<organism evidence="3">
    <name type="scientific">Proboscia inermis</name>
    <dbReference type="NCBI Taxonomy" id="420281"/>
    <lineage>
        <taxon>Eukaryota</taxon>
        <taxon>Sar</taxon>
        <taxon>Stramenopiles</taxon>
        <taxon>Ochrophyta</taxon>
        <taxon>Bacillariophyta</taxon>
        <taxon>Coscinodiscophyceae</taxon>
        <taxon>Rhizosoleniophycidae</taxon>
        <taxon>Rhizosoleniales</taxon>
        <taxon>Rhizosoleniaceae</taxon>
        <taxon>Proboscia</taxon>
    </lineage>
</organism>
<feature type="transmembrane region" description="Helical" evidence="2">
    <location>
        <begin position="69"/>
        <end position="90"/>
    </location>
</feature>
<evidence type="ECO:0000313" key="3">
    <source>
        <dbReference type="EMBL" id="CAD8424733.1"/>
    </source>
</evidence>
<proteinExistence type="predicted"/>
<accession>A0A7S0GLI8</accession>
<evidence type="ECO:0000256" key="2">
    <source>
        <dbReference type="SAM" id="Phobius"/>
    </source>
</evidence>
<feature type="transmembrane region" description="Helical" evidence="2">
    <location>
        <begin position="37"/>
        <end position="57"/>
    </location>
</feature>
<name>A0A7S0GLI8_9STRA</name>
<feature type="region of interest" description="Disordered" evidence="1">
    <location>
        <begin position="106"/>
        <end position="129"/>
    </location>
</feature>
<protein>
    <submittedName>
        <fullName evidence="3">Uncharacterized protein</fullName>
    </submittedName>
</protein>
<evidence type="ECO:0000256" key="1">
    <source>
        <dbReference type="SAM" id="MobiDB-lite"/>
    </source>
</evidence>
<dbReference type="EMBL" id="HBEL01044860">
    <property type="protein sequence ID" value="CAD8424733.1"/>
    <property type="molecule type" value="Transcribed_RNA"/>
</dbReference>
<sequence>MTEPLMALFGAASFFASSITSCFLLTDRATKSGYLSLLNVLCSFTLNLGYFGVYALYGKDHVSERAVATSALFFFILWIFLTPSVLYLLWKAQNLTRNEFGSYYDDGSHHSSSDASPVEDIEENNRSEK</sequence>
<keyword evidence="2" id="KW-1133">Transmembrane helix</keyword>
<reference evidence="3" key="1">
    <citation type="submission" date="2021-01" db="EMBL/GenBank/DDBJ databases">
        <authorList>
            <person name="Corre E."/>
            <person name="Pelletier E."/>
            <person name="Niang G."/>
            <person name="Scheremetjew M."/>
            <person name="Finn R."/>
            <person name="Kale V."/>
            <person name="Holt S."/>
            <person name="Cochrane G."/>
            <person name="Meng A."/>
            <person name="Brown T."/>
            <person name="Cohen L."/>
        </authorList>
    </citation>
    <scope>NUCLEOTIDE SEQUENCE</scope>
    <source>
        <strain evidence="3">CCAP1064/1</strain>
    </source>
</reference>